<evidence type="ECO:0000313" key="2">
    <source>
        <dbReference type="EMBL" id="ETS64160.1"/>
    </source>
</evidence>
<accession>W3VRN8</accession>
<evidence type="ECO:0000256" key="1">
    <source>
        <dbReference type="SAM" id="MobiDB-lite"/>
    </source>
</evidence>
<comment type="caution">
    <text evidence="2">The sequence shown here is derived from an EMBL/GenBank/DDBJ whole genome shotgun (WGS) entry which is preliminary data.</text>
</comment>
<protein>
    <submittedName>
        <fullName evidence="2">Uncharacterized protein</fullName>
    </submittedName>
</protein>
<feature type="region of interest" description="Disordered" evidence="1">
    <location>
        <begin position="68"/>
        <end position="157"/>
    </location>
</feature>
<organism evidence="2 3">
    <name type="scientific">Moesziomyces aphidis</name>
    <name type="common">Pseudozyma aphidis</name>
    <dbReference type="NCBI Taxonomy" id="84754"/>
    <lineage>
        <taxon>Eukaryota</taxon>
        <taxon>Fungi</taxon>
        <taxon>Dikarya</taxon>
        <taxon>Basidiomycota</taxon>
        <taxon>Ustilaginomycotina</taxon>
        <taxon>Ustilaginomycetes</taxon>
        <taxon>Ustilaginales</taxon>
        <taxon>Ustilaginaceae</taxon>
        <taxon>Moesziomyces</taxon>
    </lineage>
</organism>
<evidence type="ECO:0000313" key="3">
    <source>
        <dbReference type="Proteomes" id="UP000019462"/>
    </source>
</evidence>
<dbReference type="OrthoDB" id="10252003at2759"/>
<feature type="compositionally biased region" description="Basic and acidic residues" evidence="1">
    <location>
        <begin position="104"/>
        <end position="117"/>
    </location>
</feature>
<reference evidence="2 3" key="1">
    <citation type="journal article" date="2014" name="Genome Announc.">
        <title>Genome sequence of the basidiomycetous fungus Pseudozyma aphidis DSM70725, an efficient producer of biosurfactant mannosylerythritol lipids.</title>
        <authorList>
            <person name="Lorenz S."/>
            <person name="Guenther M."/>
            <person name="Grumaz C."/>
            <person name="Rupp S."/>
            <person name="Zibek S."/>
            <person name="Sohn K."/>
        </authorList>
    </citation>
    <scope>NUCLEOTIDE SEQUENCE [LARGE SCALE GENOMIC DNA]</scope>
    <source>
        <strain evidence="3">ATCC 32657 / CBS 517.83 / DSM 70725 / JCM 10318 / NBRC 10182 / NRRL Y-7954 / St-0401</strain>
    </source>
</reference>
<gene>
    <name evidence="2" type="ORF">PaG_01396</name>
</gene>
<name>W3VRN8_MOEAP</name>
<dbReference type="Proteomes" id="UP000019462">
    <property type="component" value="Unassembled WGS sequence"/>
</dbReference>
<sequence length="157" mass="17490">MPRPRTCYCSRCGDLGESVSKDTWRHHTLLDLLPEPKTYMQYEARLRKEVDNLEEEAAEYYARIADHIRSTETEKELVSKGVQTEQRSGEADKIGSPPASKKRKTDDGEQSESKPDDAQATDGKTASTSSSLVTSEARRAALPTRKCMSIVPVDDSP</sequence>
<keyword evidence="3" id="KW-1185">Reference proteome</keyword>
<feature type="compositionally biased region" description="Polar residues" evidence="1">
    <location>
        <begin position="122"/>
        <end position="134"/>
    </location>
</feature>
<dbReference type="AlphaFoldDB" id="W3VRN8"/>
<feature type="compositionally biased region" description="Basic and acidic residues" evidence="1">
    <location>
        <begin position="68"/>
        <end position="78"/>
    </location>
</feature>
<proteinExistence type="predicted"/>
<dbReference type="EMBL" id="AWNI01000007">
    <property type="protein sequence ID" value="ETS64160.1"/>
    <property type="molecule type" value="Genomic_DNA"/>
</dbReference>
<dbReference type="HOGENOM" id="CLU_1844808_0_0_1"/>